<comment type="caution">
    <text evidence="4">The sequence shown here is derived from an EMBL/GenBank/DDBJ whole genome shotgun (WGS) entry which is preliminary data.</text>
</comment>
<dbReference type="EMBL" id="LGUP01000398">
    <property type="protein sequence ID" value="KOG09861.1"/>
    <property type="molecule type" value="Genomic_DNA"/>
</dbReference>
<dbReference type="RefSeq" id="WP_033209149.1">
    <property type="nucleotide sequence ID" value="NZ_LGUP01000398.1"/>
</dbReference>
<accession>A0A0L8J8C1</accession>
<comment type="subcellular location">
    <subcellularLocation>
        <location evidence="2">Gas vesicle</location>
    </subcellularLocation>
</comment>
<evidence type="ECO:0000256" key="1">
    <source>
        <dbReference type="ARBA" id="ARBA00022987"/>
    </source>
</evidence>
<keyword evidence="1" id="KW-0304">Gas vesicle</keyword>
<gene>
    <name evidence="4" type="ORF">ADK34_36595</name>
</gene>
<dbReference type="PANTHER" id="PTHR36852:SF1">
    <property type="entry name" value="PROTEIN GVPL 2"/>
    <property type="match status" value="1"/>
</dbReference>
<evidence type="ECO:0000313" key="4">
    <source>
        <dbReference type="EMBL" id="KOG09861.1"/>
    </source>
</evidence>
<evidence type="ECO:0000313" key="5">
    <source>
        <dbReference type="Proteomes" id="UP000037023"/>
    </source>
</evidence>
<proteinExistence type="inferred from homology"/>
<dbReference type="Pfam" id="PF06386">
    <property type="entry name" value="GvpL_GvpF"/>
    <property type="match status" value="1"/>
</dbReference>
<organism evidence="4 5">
    <name type="scientific">Streptomyces viridochromogenes</name>
    <dbReference type="NCBI Taxonomy" id="1938"/>
    <lineage>
        <taxon>Bacteria</taxon>
        <taxon>Bacillati</taxon>
        <taxon>Actinomycetota</taxon>
        <taxon>Actinomycetes</taxon>
        <taxon>Kitasatosporales</taxon>
        <taxon>Streptomycetaceae</taxon>
        <taxon>Streptomyces</taxon>
    </lineage>
</organism>
<evidence type="ECO:0000256" key="2">
    <source>
        <dbReference type="ARBA" id="ARBA00035108"/>
    </source>
</evidence>
<sequence>MPVYVYSITTAAHPCRLEGLNGVGAEPAPVRAITAGELRAVVSDIDEEIRPKRRDLTAHQAVQDRLMSDGTILPLQFGYTAPDDQAVTQVLQERADGYLDALERLRGCAEYHVKASQDEDALLREILHDSDRARLLNDRIREGDADPRLPLELGEIVAGEVQERQEGLAAGLVQSLVPLAEDHRVHPPAGDDILSISLLVQDDSRDAFLKAEARLAEEVEGIHFRFSGPLPPYSFV</sequence>
<evidence type="ECO:0000256" key="3">
    <source>
        <dbReference type="ARBA" id="ARBA00035643"/>
    </source>
</evidence>
<dbReference type="PANTHER" id="PTHR36852">
    <property type="entry name" value="PROTEIN GVPL 2"/>
    <property type="match status" value="1"/>
</dbReference>
<dbReference type="AlphaFoldDB" id="A0A0L8J8C1"/>
<dbReference type="OrthoDB" id="4864106at2"/>
<reference evidence="4 5" key="1">
    <citation type="submission" date="2015-06" db="EMBL/GenBank/DDBJ databases">
        <authorList>
            <person name="Hoefler B.C."/>
            <person name="Straight P.D."/>
        </authorList>
    </citation>
    <scope>NUCLEOTIDE SEQUENCE [LARGE SCALE GENOMIC DNA]</scope>
    <source>
        <strain evidence="4 5">NRRL 3427</strain>
    </source>
</reference>
<dbReference type="Proteomes" id="UP000037023">
    <property type="component" value="Unassembled WGS sequence"/>
</dbReference>
<dbReference type="InterPro" id="IPR009430">
    <property type="entry name" value="GvpL/GvpF"/>
</dbReference>
<dbReference type="GO" id="GO:0031412">
    <property type="term" value="P:gas vesicle organization"/>
    <property type="evidence" value="ECO:0007669"/>
    <property type="project" value="InterPro"/>
</dbReference>
<comment type="similarity">
    <text evidence="3">Belongs to the gas vesicle GvpF/GvpL family.</text>
</comment>
<dbReference type="PATRIC" id="fig|1938.6.peg.7897"/>
<protein>
    <submittedName>
        <fullName evidence="4">Gas vesicle protein</fullName>
    </submittedName>
</protein>
<dbReference type="GO" id="GO:0031411">
    <property type="term" value="C:gas vesicle"/>
    <property type="evidence" value="ECO:0007669"/>
    <property type="project" value="UniProtKB-SubCell"/>
</dbReference>
<name>A0A0L8J8C1_STRVR</name>